<feature type="chain" id="PRO_5040802704" evidence="3">
    <location>
        <begin position="22"/>
        <end position="250"/>
    </location>
</feature>
<evidence type="ECO:0000313" key="4">
    <source>
        <dbReference type="EMBL" id="MCK6262212.1"/>
    </source>
</evidence>
<sequence length="250" mass="27749">MKVMNNVLVVGAMFTSFAPMAAVDVILDRNISALVAHGEEVGFSISKVDKLEFGNGQNQVVLRVEQLVSNRGEKEKFNSKPIVLTFDAKNTTLNVATKSPISRVEHSEAFNRDPSFLITDASGKEITIRQDILPASSGISRDYLKELDRYNSKHSINIATATVATAAVVVEAKPEASLASSKPTQMVEYWFEKASKEDKSTFSDWAFDNRKAKEVDALEGSKALEMASYWFTQSSSKERKQTLSWLLEQE</sequence>
<dbReference type="PANTHER" id="PTHR38108:SF1">
    <property type="entry name" value="UPF0319 PROTEIN YCCT"/>
    <property type="match status" value="1"/>
</dbReference>
<evidence type="ECO:0000313" key="5">
    <source>
        <dbReference type="Proteomes" id="UP001139559"/>
    </source>
</evidence>
<keyword evidence="2 3" id="KW-0732">Signal</keyword>
<dbReference type="EMBL" id="JAJHVV010000001">
    <property type="protein sequence ID" value="MCK6262212.1"/>
    <property type="molecule type" value="Genomic_DNA"/>
</dbReference>
<feature type="signal peptide" evidence="3">
    <location>
        <begin position="1"/>
        <end position="21"/>
    </location>
</feature>
<organism evidence="4 5">
    <name type="scientific">Vibrio amylolyticus</name>
    <dbReference type="NCBI Taxonomy" id="2847292"/>
    <lineage>
        <taxon>Bacteria</taxon>
        <taxon>Pseudomonadati</taxon>
        <taxon>Pseudomonadota</taxon>
        <taxon>Gammaproteobacteria</taxon>
        <taxon>Vibrionales</taxon>
        <taxon>Vibrionaceae</taxon>
        <taxon>Vibrio</taxon>
    </lineage>
</organism>
<dbReference type="PANTHER" id="PTHR38108">
    <property type="entry name" value="UPF0319 PROTEIN YCCT"/>
    <property type="match status" value="1"/>
</dbReference>
<comment type="caution">
    <text evidence="4">The sequence shown here is derived from an EMBL/GenBank/DDBJ whole genome shotgun (WGS) entry which is preliminary data.</text>
</comment>
<dbReference type="Pfam" id="PF09829">
    <property type="entry name" value="DUF2057"/>
    <property type="match status" value="1"/>
</dbReference>
<accession>A0A9X1XFU4</accession>
<gene>
    <name evidence="4" type="ORF">KP803_02855</name>
</gene>
<dbReference type="Proteomes" id="UP001139559">
    <property type="component" value="Unassembled WGS sequence"/>
</dbReference>
<evidence type="ECO:0000256" key="1">
    <source>
        <dbReference type="ARBA" id="ARBA00008490"/>
    </source>
</evidence>
<reference evidence="4" key="1">
    <citation type="submission" date="2021-11" db="EMBL/GenBank/DDBJ databases">
        <title>Vibrio ZSDE26 sp. nov. and Vibrio ZSDZ34 sp. nov., isolated from coastal seawater in Qingdao.</title>
        <authorList>
            <person name="Zhang P."/>
        </authorList>
    </citation>
    <scope>NUCLEOTIDE SEQUENCE</scope>
    <source>
        <strain evidence="4">ZSDE26</strain>
    </source>
</reference>
<comment type="similarity">
    <text evidence="1">Belongs to the UPF0319 family.</text>
</comment>
<dbReference type="RefSeq" id="WP_248007312.1">
    <property type="nucleotide sequence ID" value="NZ_JAJHVV010000001.1"/>
</dbReference>
<name>A0A9X1XFU4_9VIBR</name>
<proteinExistence type="inferred from homology"/>
<dbReference type="AlphaFoldDB" id="A0A9X1XFU4"/>
<keyword evidence="5" id="KW-1185">Reference proteome</keyword>
<protein>
    <submittedName>
        <fullName evidence="4">DUF2057 domain-containing protein</fullName>
    </submittedName>
</protein>
<dbReference type="InterPro" id="IPR018635">
    <property type="entry name" value="UPF0319"/>
</dbReference>
<evidence type="ECO:0000256" key="2">
    <source>
        <dbReference type="ARBA" id="ARBA00022729"/>
    </source>
</evidence>
<evidence type="ECO:0000256" key="3">
    <source>
        <dbReference type="SAM" id="SignalP"/>
    </source>
</evidence>